<dbReference type="Proteomes" id="UP000655366">
    <property type="component" value="Unassembled WGS sequence"/>
</dbReference>
<dbReference type="SUPFAM" id="SSF81653">
    <property type="entry name" value="Calcium ATPase, transduction domain A"/>
    <property type="match status" value="1"/>
</dbReference>
<reference evidence="8 9" key="1">
    <citation type="submission" date="2020-11" db="EMBL/GenBank/DDBJ databases">
        <title>Arthrobacter antarcticus sp. nov., isolated from Antarctic Soil.</title>
        <authorList>
            <person name="Li J."/>
        </authorList>
    </citation>
    <scope>NUCLEOTIDE SEQUENCE [LARGE SCALE GENOMIC DNA]</scope>
    <source>
        <strain evidence="8 9">Z1-20</strain>
    </source>
</reference>
<dbReference type="InterPro" id="IPR018303">
    <property type="entry name" value="ATPase_P-typ_P_site"/>
</dbReference>
<name>A0A931CPH0_9MICC</name>
<dbReference type="NCBIfam" id="TIGR01525">
    <property type="entry name" value="ATPase-IB_hvy"/>
    <property type="match status" value="1"/>
</dbReference>
<dbReference type="SUPFAM" id="SSF56784">
    <property type="entry name" value="HAD-like"/>
    <property type="match status" value="1"/>
</dbReference>
<evidence type="ECO:0000256" key="6">
    <source>
        <dbReference type="RuleBase" id="RU362081"/>
    </source>
</evidence>
<evidence type="ECO:0000313" key="8">
    <source>
        <dbReference type="EMBL" id="MBG0740642.1"/>
    </source>
</evidence>
<dbReference type="Pfam" id="PF00702">
    <property type="entry name" value="Hydrolase"/>
    <property type="match status" value="1"/>
</dbReference>
<feature type="transmembrane region" description="Helical" evidence="6">
    <location>
        <begin position="262"/>
        <end position="283"/>
    </location>
</feature>
<feature type="transmembrane region" description="Helical" evidence="6">
    <location>
        <begin position="237"/>
        <end position="256"/>
    </location>
</feature>
<accession>A0A931CPH0</accession>
<dbReference type="GO" id="GO:0046872">
    <property type="term" value="F:metal ion binding"/>
    <property type="evidence" value="ECO:0007669"/>
    <property type="project" value="UniProtKB-KW"/>
</dbReference>
<dbReference type="Gene3D" id="3.40.1110.10">
    <property type="entry name" value="Calcium-transporting ATPase, cytoplasmic domain N"/>
    <property type="match status" value="1"/>
</dbReference>
<keyword evidence="6" id="KW-0067">ATP-binding</keyword>
<dbReference type="EMBL" id="JADNYM010000019">
    <property type="protein sequence ID" value="MBG0740642.1"/>
    <property type="molecule type" value="Genomic_DNA"/>
</dbReference>
<evidence type="ECO:0000259" key="7">
    <source>
        <dbReference type="Pfam" id="PF00122"/>
    </source>
</evidence>
<dbReference type="InterPro" id="IPR023214">
    <property type="entry name" value="HAD_sf"/>
</dbReference>
<dbReference type="InterPro" id="IPR001757">
    <property type="entry name" value="P_typ_ATPase"/>
</dbReference>
<keyword evidence="6" id="KW-0547">Nucleotide-binding</keyword>
<dbReference type="InterPro" id="IPR059000">
    <property type="entry name" value="ATPase_P-type_domA"/>
</dbReference>
<dbReference type="GO" id="GO:0015086">
    <property type="term" value="F:cadmium ion transmembrane transporter activity"/>
    <property type="evidence" value="ECO:0007669"/>
    <property type="project" value="TreeGrafter"/>
</dbReference>
<dbReference type="NCBIfam" id="TIGR01494">
    <property type="entry name" value="ATPase_P-type"/>
    <property type="match status" value="1"/>
</dbReference>
<dbReference type="PANTHER" id="PTHR48085">
    <property type="entry name" value="CADMIUM/ZINC-TRANSPORTING ATPASE HMA2-RELATED"/>
    <property type="match status" value="1"/>
</dbReference>
<dbReference type="PROSITE" id="PS00154">
    <property type="entry name" value="ATPASE_E1_E2"/>
    <property type="match status" value="1"/>
</dbReference>
<proteinExistence type="inferred from homology"/>
<comment type="subcellular location">
    <subcellularLocation>
        <location evidence="1">Cell membrane</location>
        <topology evidence="1">Multi-pass membrane protein</topology>
    </subcellularLocation>
</comment>
<dbReference type="Gene3D" id="2.70.150.10">
    <property type="entry name" value="Calcium-transporting ATPase, cytoplasmic transduction domain A"/>
    <property type="match status" value="1"/>
</dbReference>
<evidence type="ECO:0000256" key="5">
    <source>
        <dbReference type="ARBA" id="ARBA00023136"/>
    </source>
</evidence>
<dbReference type="InterPro" id="IPR051014">
    <property type="entry name" value="Cation_Transport_ATPase_IB"/>
</dbReference>
<feature type="transmembrane region" description="Helical" evidence="6">
    <location>
        <begin position="71"/>
        <end position="96"/>
    </location>
</feature>
<dbReference type="GO" id="GO:0016887">
    <property type="term" value="F:ATP hydrolysis activity"/>
    <property type="evidence" value="ECO:0007669"/>
    <property type="project" value="InterPro"/>
</dbReference>
<protein>
    <submittedName>
        <fullName evidence="8">Cadmium-translocating P-type ATPase</fullName>
    </submittedName>
</protein>
<keyword evidence="9" id="KW-1185">Reference proteome</keyword>
<keyword evidence="6" id="KW-0479">Metal-binding</keyword>
<sequence length="637" mass="64648">MSNLGSPGALLRRYPIIAATFVAGVVVTSLLLAGNTGTARWSASVFALCVAAYRTVGMVRDIAHGRWGVDLLAVTAIVSTVAVGEYLASLIIVLMLEGGAALEDFAAGRARAELSALLDRAPQLAHRESGGGALEDIPAADVKPEDVLLVRPSEVVPVDATLLSPTAVFDESAITGESLPAEHIAGDPVLSGSVNSESSVRLQASAAAADSQYSRIIALVQAAAESRAPVVRLADRYAVPFTVVALVMGALAWLLSGEPARFAEVLVVATPCPLLIAAPVAFLGGMSRAAHAGIIIKNGSTLEQLSRVRTIVLDKTGTLTNGRPALDEVRLAQGPGPGVGSKDDLLVLAAAAEQASSHVLAAAIVSAAQHRGHLLALPTSATEHATDGVTAMVSGHKVAVGKRSFIARTSGPIAQAPLRSGQLAVYVSVDGTFAGTLVMSDPMRPEAPGTLAALAGLGVRHSMMVTGDSQATAAHIAASAGIENVQAECRPEDKVSIVGNLPHRPILMVGDGVNDAPVLAAADVGVAMGAKGSTAASESADVVIMVDDLSRVAQAVSIGQRTMRIAVGSIWIGILLSIALMAAAAVGLIPAVAGALSQEAVDLATILNALRAVRPGALERRKPNSGLSALLVPAAKA</sequence>
<keyword evidence="3 6" id="KW-0812">Transmembrane</keyword>
<dbReference type="AlphaFoldDB" id="A0A931CPH0"/>
<dbReference type="GO" id="GO:0019829">
    <property type="term" value="F:ATPase-coupled monoatomic cation transmembrane transporter activity"/>
    <property type="evidence" value="ECO:0007669"/>
    <property type="project" value="InterPro"/>
</dbReference>
<evidence type="ECO:0000313" key="9">
    <source>
        <dbReference type="Proteomes" id="UP000655366"/>
    </source>
</evidence>
<gene>
    <name evidence="8" type="primary">cadA</name>
    <name evidence="8" type="ORF">IV500_14775</name>
</gene>
<evidence type="ECO:0000256" key="1">
    <source>
        <dbReference type="ARBA" id="ARBA00004651"/>
    </source>
</evidence>
<evidence type="ECO:0000256" key="2">
    <source>
        <dbReference type="ARBA" id="ARBA00006024"/>
    </source>
</evidence>
<dbReference type="InterPro" id="IPR008250">
    <property type="entry name" value="ATPase_P-typ_transduc_dom_A_sf"/>
</dbReference>
<dbReference type="InterPro" id="IPR027256">
    <property type="entry name" value="P-typ_ATPase_IB"/>
</dbReference>
<dbReference type="GO" id="GO:0005524">
    <property type="term" value="F:ATP binding"/>
    <property type="evidence" value="ECO:0007669"/>
    <property type="project" value="UniProtKB-UniRule"/>
</dbReference>
<keyword evidence="6" id="KW-1003">Cell membrane</keyword>
<dbReference type="InterPro" id="IPR036412">
    <property type="entry name" value="HAD-like_sf"/>
</dbReference>
<dbReference type="SUPFAM" id="SSF81665">
    <property type="entry name" value="Calcium ATPase, transmembrane domain M"/>
    <property type="match status" value="1"/>
</dbReference>
<keyword evidence="5 6" id="KW-0472">Membrane</keyword>
<dbReference type="InterPro" id="IPR023298">
    <property type="entry name" value="ATPase_P-typ_TM_dom_sf"/>
</dbReference>
<organism evidence="8 9">
    <name type="scientific">Arthrobacter terrae</name>
    <dbReference type="NCBI Taxonomy" id="2935737"/>
    <lineage>
        <taxon>Bacteria</taxon>
        <taxon>Bacillati</taxon>
        <taxon>Actinomycetota</taxon>
        <taxon>Actinomycetes</taxon>
        <taxon>Micrococcales</taxon>
        <taxon>Micrococcaceae</taxon>
        <taxon>Arthrobacter</taxon>
    </lineage>
</organism>
<feature type="transmembrane region" description="Helical" evidence="6">
    <location>
        <begin position="14"/>
        <end position="34"/>
    </location>
</feature>
<dbReference type="RefSeq" id="WP_196397577.1">
    <property type="nucleotide sequence ID" value="NZ_JADNYM010000019.1"/>
</dbReference>
<dbReference type="GO" id="GO:0005886">
    <property type="term" value="C:plasma membrane"/>
    <property type="evidence" value="ECO:0007669"/>
    <property type="project" value="UniProtKB-SubCell"/>
</dbReference>
<dbReference type="PANTHER" id="PTHR48085:SF5">
    <property type="entry name" value="CADMIUM_ZINC-TRANSPORTING ATPASE HMA4-RELATED"/>
    <property type="match status" value="1"/>
</dbReference>
<feature type="transmembrane region" description="Helical" evidence="6">
    <location>
        <begin position="41"/>
        <end position="59"/>
    </location>
</feature>
<feature type="domain" description="P-type ATPase A" evidence="7">
    <location>
        <begin position="125"/>
        <end position="221"/>
    </location>
</feature>
<dbReference type="InterPro" id="IPR023299">
    <property type="entry name" value="ATPase_P-typ_cyto_dom_N"/>
</dbReference>
<evidence type="ECO:0000256" key="3">
    <source>
        <dbReference type="ARBA" id="ARBA00022692"/>
    </source>
</evidence>
<comment type="similarity">
    <text evidence="2 6">Belongs to the cation transport ATPase (P-type) (TC 3.A.3) family. Type IB subfamily.</text>
</comment>
<dbReference type="PRINTS" id="PR00119">
    <property type="entry name" value="CATATPASE"/>
</dbReference>
<dbReference type="NCBIfam" id="TIGR01512">
    <property type="entry name" value="ATPase-IB2_Cd"/>
    <property type="match status" value="1"/>
</dbReference>
<dbReference type="Pfam" id="PF00122">
    <property type="entry name" value="E1-E2_ATPase"/>
    <property type="match status" value="1"/>
</dbReference>
<keyword evidence="4 6" id="KW-1133">Transmembrane helix</keyword>
<feature type="transmembrane region" description="Helical" evidence="6">
    <location>
        <begin position="570"/>
        <end position="593"/>
    </location>
</feature>
<dbReference type="Gene3D" id="3.40.50.1000">
    <property type="entry name" value="HAD superfamily/HAD-like"/>
    <property type="match status" value="1"/>
</dbReference>
<evidence type="ECO:0000256" key="4">
    <source>
        <dbReference type="ARBA" id="ARBA00022989"/>
    </source>
</evidence>
<comment type="caution">
    <text evidence="8">The sequence shown here is derived from an EMBL/GenBank/DDBJ whole genome shotgun (WGS) entry which is preliminary data.</text>
</comment>